<gene>
    <name evidence="2" type="ORF">I6U51_08075</name>
</gene>
<evidence type="ECO:0000313" key="2">
    <source>
        <dbReference type="EMBL" id="MBI6872667.1"/>
    </source>
</evidence>
<protein>
    <submittedName>
        <fullName evidence="2">LysM peptidoglycan-binding domain-containing protein</fullName>
    </submittedName>
</protein>
<dbReference type="Gene3D" id="3.10.350.10">
    <property type="entry name" value="LysM domain"/>
    <property type="match status" value="1"/>
</dbReference>
<sequence length="35" mass="3966">MVVCIEEVRILKIYVVKLGDSIWTIAKENGVSKKC</sequence>
<dbReference type="Proteomes" id="UP000622687">
    <property type="component" value="Unassembled WGS sequence"/>
</dbReference>
<dbReference type="EMBL" id="JAEEGB010000007">
    <property type="protein sequence ID" value="MBI6872667.1"/>
    <property type="molecule type" value="Genomic_DNA"/>
</dbReference>
<dbReference type="InterPro" id="IPR018392">
    <property type="entry name" value="LysM"/>
</dbReference>
<evidence type="ECO:0000313" key="3">
    <source>
        <dbReference type="Proteomes" id="UP000622687"/>
    </source>
</evidence>
<organism evidence="2 3">
    <name type="scientific">Clostridium aciditolerans</name>
    <dbReference type="NCBI Taxonomy" id="339861"/>
    <lineage>
        <taxon>Bacteria</taxon>
        <taxon>Bacillati</taxon>
        <taxon>Bacillota</taxon>
        <taxon>Clostridia</taxon>
        <taxon>Eubacteriales</taxon>
        <taxon>Clostridiaceae</taxon>
        <taxon>Clostridium</taxon>
    </lineage>
</organism>
<name>A0A934M302_9CLOT</name>
<keyword evidence="3" id="KW-1185">Reference proteome</keyword>
<dbReference type="CDD" id="cd00118">
    <property type="entry name" value="LysM"/>
    <property type="match status" value="1"/>
</dbReference>
<dbReference type="Pfam" id="PF01476">
    <property type="entry name" value="LysM"/>
    <property type="match status" value="1"/>
</dbReference>
<reference evidence="2" key="1">
    <citation type="submission" date="2020-12" db="EMBL/GenBank/DDBJ databases">
        <title>Clostridium thailandense sp. nov., a novel acetogenic bacterium isolated from peat land soil in Thailand.</title>
        <authorList>
            <person name="Chaikitkaew S."/>
            <person name="Birkeland N.K."/>
        </authorList>
    </citation>
    <scope>NUCLEOTIDE SEQUENCE</scope>
    <source>
        <strain evidence="2">DSM 17425</strain>
    </source>
</reference>
<dbReference type="AlphaFoldDB" id="A0A934M302"/>
<accession>A0A934M302</accession>
<comment type="caution">
    <text evidence="2">The sequence shown here is derived from an EMBL/GenBank/DDBJ whole genome shotgun (WGS) entry which is preliminary data.</text>
</comment>
<proteinExistence type="predicted"/>
<dbReference type="InterPro" id="IPR036779">
    <property type="entry name" value="LysM_dom_sf"/>
</dbReference>
<evidence type="ECO:0000259" key="1">
    <source>
        <dbReference type="Pfam" id="PF01476"/>
    </source>
</evidence>
<feature type="domain" description="LysM" evidence="1">
    <location>
        <begin position="14"/>
        <end position="32"/>
    </location>
</feature>